<keyword evidence="3" id="KW-0732">Signal</keyword>
<dbReference type="GO" id="GO:0060271">
    <property type="term" value="P:cilium assembly"/>
    <property type="evidence" value="ECO:0007669"/>
    <property type="project" value="InterPro"/>
</dbReference>
<gene>
    <name evidence="4" type="ORF">P43SY_009715</name>
</gene>
<evidence type="ECO:0000256" key="2">
    <source>
        <dbReference type="SAM" id="Phobius"/>
    </source>
</evidence>
<dbReference type="AlphaFoldDB" id="A0AAD5Q7V0"/>
<feature type="chain" id="PRO_5041964567" description="Transmembrane protein" evidence="3">
    <location>
        <begin position="29"/>
        <end position="1063"/>
    </location>
</feature>
<sequence>MEPQQWKVCGLALVLLLLGLSRTPIAQAVVVPLSNAASPACNPLTEFYDESVLGCGRCAPALAPTRDASRCLPCGNTTLGVDVAGSDCGCPADSILVERDASGRFLPAKECVACANGSRPDATAVACVACPDPAMQLVRSPLDKTTLQCQCPSGFQRVESALFDVTHCVAPSRVATLNAKVNLNLATTISFASASGDGASVLSLESDLLQDAFLLAASECYFFRSEHQIRYCQALGNLCVLQHLDPKAAPCALLDLIQRSRRMTTANGISGWFATLPFLSYSMNAPSVLASTGIGMKMSFDETANSGTSDHLEFLLATYALNGTLKGFRRLTTELQFCQDPSAASSRGTATTSQLWARFGVSTTTTFTCDLASLPTSRDAMELHELYLVDLSRPESDGDKRFVPVPVQNLNYRDDRGLFPNRNMRRSDEEDDHLSHRFFLWDVVSGVRVGETRPRVYRYAQRITLTVRTQRDAVDAIQPPLLSLAYVDTQAPERVTATWQVVYASDSRRLESSAVAVLIVSLVLAALRVLLHTFTWQRRNTRNEEMALTAWHTLSHLLMSLLANGARACAAVLTLLSAYLLVFFKLQSTVFLLLPEWNPGLHAGERDAYAALRTLLPLAFACQLVTVLHRVYQQLRVQLVLLDWEKPRATTLDLDAASPQPVAAPVSVWRSILVANEWNELQTRRKTSLEATLLLMLMLLYGCDLRALALPVPNAQIPYLGQGAALAGDATLGVNPALRFGTVASLWLLVWLAQRLWKWLIYERFVVEPRHQTFIDLCTVAKVSCFLLDETYHGFYLHCRSPYPFADGSMRELVQQLQQEAAGLTVGRGLDSSLPDCQTFELFLTRKWKRKYLALYNAIHGQQRRPEDAGDDDAVAAKAAMRQPAPGRGMGIGGSAGFGGGGLNRRRPPGPGVQTLWQQTAGALASSTGLLATQTMVEGTGQLSAFLKAFIDNQDDQLRWRIYRMETCLSRFFGIPPDMAHTKQSFFLPDSDFRFCRVLFLGIENDLMLLNLLCFTAFDLWFESHAVSALATYLLEQILVRVRARYGSQSIAQHSLVDARFLI</sequence>
<evidence type="ECO:0008006" key="6">
    <source>
        <dbReference type="Google" id="ProtNLM"/>
    </source>
</evidence>
<keyword evidence="2" id="KW-0472">Membrane</keyword>
<evidence type="ECO:0000313" key="4">
    <source>
        <dbReference type="EMBL" id="KAJ0402771.1"/>
    </source>
</evidence>
<dbReference type="GO" id="GO:0036038">
    <property type="term" value="C:MKS complex"/>
    <property type="evidence" value="ECO:0007669"/>
    <property type="project" value="InterPro"/>
</dbReference>
<feature type="region of interest" description="Disordered" evidence="1">
    <location>
        <begin position="883"/>
        <end position="914"/>
    </location>
</feature>
<feature type="compositionally biased region" description="Gly residues" evidence="1">
    <location>
        <begin position="888"/>
        <end position="903"/>
    </location>
</feature>
<keyword evidence="2" id="KW-1133">Transmembrane helix</keyword>
<dbReference type="PANTHER" id="PTHR21274:SF0">
    <property type="entry name" value="MECKELIN"/>
    <property type="match status" value="1"/>
</dbReference>
<evidence type="ECO:0000256" key="3">
    <source>
        <dbReference type="SAM" id="SignalP"/>
    </source>
</evidence>
<dbReference type="Proteomes" id="UP001209570">
    <property type="component" value="Unassembled WGS sequence"/>
</dbReference>
<reference evidence="4" key="1">
    <citation type="submission" date="2021-12" db="EMBL/GenBank/DDBJ databases">
        <title>Prjna785345.</title>
        <authorList>
            <person name="Rujirawat T."/>
            <person name="Krajaejun T."/>
        </authorList>
    </citation>
    <scope>NUCLEOTIDE SEQUENCE</scope>
    <source>
        <strain evidence="4">Pi057C3</strain>
    </source>
</reference>
<proteinExistence type="predicted"/>
<feature type="transmembrane region" description="Helical" evidence="2">
    <location>
        <begin position="557"/>
        <end position="584"/>
    </location>
</feature>
<dbReference type="PANTHER" id="PTHR21274">
    <property type="entry name" value="MECKELIN"/>
    <property type="match status" value="1"/>
</dbReference>
<name>A0AAD5Q7V0_PYTIN</name>
<comment type="caution">
    <text evidence="4">The sequence shown here is derived from an EMBL/GenBank/DDBJ whole genome shotgun (WGS) entry which is preliminary data.</text>
</comment>
<keyword evidence="5" id="KW-1185">Reference proteome</keyword>
<protein>
    <recommendedName>
        <fullName evidence="6">Transmembrane protein</fullName>
    </recommendedName>
</protein>
<dbReference type="Pfam" id="PF09773">
    <property type="entry name" value="Meckelin"/>
    <property type="match status" value="1"/>
</dbReference>
<evidence type="ECO:0000256" key="1">
    <source>
        <dbReference type="SAM" id="MobiDB-lite"/>
    </source>
</evidence>
<keyword evidence="2" id="KW-0812">Transmembrane</keyword>
<feature type="transmembrane region" description="Helical" evidence="2">
    <location>
        <begin position="514"/>
        <end position="536"/>
    </location>
</feature>
<feature type="signal peptide" evidence="3">
    <location>
        <begin position="1"/>
        <end position="28"/>
    </location>
</feature>
<evidence type="ECO:0000313" key="5">
    <source>
        <dbReference type="Proteomes" id="UP001209570"/>
    </source>
</evidence>
<dbReference type="InterPro" id="IPR019170">
    <property type="entry name" value="Meckelin"/>
</dbReference>
<dbReference type="EMBL" id="JAKCXM010000095">
    <property type="protein sequence ID" value="KAJ0402771.1"/>
    <property type="molecule type" value="Genomic_DNA"/>
</dbReference>
<accession>A0AAD5Q7V0</accession>
<organism evidence="4 5">
    <name type="scientific">Pythium insidiosum</name>
    <name type="common">Pythiosis disease agent</name>
    <dbReference type="NCBI Taxonomy" id="114742"/>
    <lineage>
        <taxon>Eukaryota</taxon>
        <taxon>Sar</taxon>
        <taxon>Stramenopiles</taxon>
        <taxon>Oomycota</taxon>
        <taxon>Peronosporomycetes</taxon>
        <taxon>Pythiales</taxon>
        <taxon>Pythiaceae</taxon>
        <taxon>Pythium</taxon>
    </lineage>
</organism>